<dbReference type="InterPro" id="IPR036551">
    <property type="entry name" value="Flavin_trans-like"/>
</dbReference>
<dbReference type="EMBL" id="JAFREM010000010">
    <property type="protein sequence ID" value="MBO1305653.1"/>
    <property type="molecule type" value="Genomic_DNA"/>
</dbReference>
<evidence type="ECO:0000313" key="3">
    <source>
        <dbReference type="Proteomes" id="UP000664601"/>
    </source>
</evidence>
<dbReference type="SUPFAM" id="SSF52507">
    <property type="entry name" value="Homo-oligomeric flavin-containing Cys decarboxylases, HFCD"/>
    <property type="match status" value="1"/>
</dbReference>
<reference evidence="2 3" key="1">
    <citation type="submission" date="2021-03" db="EMBL/GenBank/DDBJ databases">
        <title>Enterococcal diversity collection.</title>
        <authorList>
            <person name="Gilmore M.S."/>
            <person name="Schwartzman J."/>
            <person name="Van Tyne D."/>
            <person name="Martin M."/>
            <person name="Earl A.M."/>
            <person name="Manson A.L."/>
            <person name="Straub T."/>
            <person name="Salamzade R."/>
            <person name="Saavedra J."/>
            <person name="Lebreton F."/>
            <person name="Prichula J."/>
            <person name="Schaufler K."/>
            <person name="Gaca A."/>
            <person name="Sgardioli B."/>
            <person name="Wagenaar J."/>
            <person name="Strong T."/>
        </authorList>
    </citation>
    <scope>NUCLEOTIDE SEQUENCE [LARGE SCALE GENOMIC DNA]</scope>
    <source>
        <strain evidence="2 3">669A</strain>
    </source>
</reference>
<organism evidence="2 3">
    <name type="scientific">Candidatus Enterococcus moelleringii</name>
    <dbReference type="NCBI Taxonomy" id="2815325"/>
    <lineage>
        <taxon>Bacteria</taxon>
        <taxon>Bacillati</taxon>
        <taxon>Bacillota</taxon>
        <taxon>Bacilli</taxon>
        <taxon>Lactobacillales</taxon>
        <taxon>Enterococcaceae</taxon>
        <taxon>Enterococcus</taxon>
    </lineage>
</organism>
<dbReference type="Proteomes" id="UP000664601">
    <property type="component" value="Unassembled WGS sequence"/>
</dbReference>
<dbReference type="Gene3D" id="3.40.50.1950">
    <property type="entry name" value="Flavin prenyltransferase-like"/>
    <property type="match status" value="1"/>
</dbReference>
<keyword evidence="3" id="KW-1185">Reference proteome</keyword>
<gene>
    <name evidence="2" type="ORF">JZO70_05750</name>
</gene>
<dbReference type="Pfam" id="PF02441">
    <property type="entry name" value="Flavoprotein"/>
    <property type="match status" value="1"/>
</dbReference>
<comment type="caution">
    <text evidence="2">The sequence shown here is derived from an EMBL/GenBank/DDBJ whole genome shotgun (WGS) entry which is preliminary data.</text>
</comment>
<accession>A0ABS3L7P9</accession>
<feature type="domain" description="Flavoprotein" evidence="1">
    <location>
        <begin position="38"/>
        <end position="129"/>
    </location>
</feature>
<evidence type="ECO:0000259" key="1">
    <source>
        <dbReference type="Pfam" id="PF02441"/>
    </source>
</evidence>
<evidence type="ECO:0000313" key="2">
    <source>
        <dbReference type="EMBL" id="MBO1305653.1"/>
    </source>
</evidence>
<protein>
    <recommendedName>
        <fullName evidence="1">Flavoprotein domain-containing protein</fullName>
    </recommendedName>
</protein>
<name>A0ABS3L7P9_9ENTE</name>
<dbReference type="InterPro" id="IPR003382">
    <property type="entry name" value="Flavoprotein"/>
</dbReference>
<proteinExistence type="predicted"/>
<sequence length="244" mass="27880">MNAEELELLLKKVLAELTERQYHVLVVGFGSNQKEEHIFSLLEKHQSHCQYQFVFSKAYQEFFDSSKWEQLGGLIQTADATVLADLAQVDLILIPYLTRNSLAKLALGVADNLPLTLVNQGLLMAKPVMAANHCWLTDNEFAAFREINQNPAMQQLYYDHEAKLKTLGVQSLTLQDWKEAFEDFITKKSRIIKQMETPQVHSSTKVLTLKDVKQDPLAYLSSSQKMTDLAREFLNEHQGEGRHN</sequence>
<dbReference type="RefSeq" id="WP_207672596.1">
    <property type="nucleotide sequence ID" value="NZ_JAFREM010000010.1"/>
</dbReference>